<dbReference type="EMBL" id="JH597761">
    <property type="protein sequence ID" value="EHP70062.1"/>
    <property type="molecule type" value="Genomic_DNA"/>
</dbReference>
<evidence type="ECO:0000313" key="2">
    <source>
        <dbReference type="EMBL" id="EHP70062.1"/>
    </source>
</evidence>
<dbReference type="RefSeq" id="WP_009070429.1">
    <property type="nucleotide sequence ID" value="NZ_JH597761.1"/>
</dbReference>
<feature type="transmembrane region" description="Helical" evidence="1">
    <location>
        <begin position="38"/>
        <end position="62"/>
    </location>
</feature>
<dbReference type="STRING" id="671065.MetMK1DRAFT_00005640"/>
<keyword evidence="1" id="KW-0472">Membrane</keyword>
<dbReference type="Proteomes" id="UP000003980">
    <property type="component" value="Unassembled WGS sequence"/>
</dbReference>
<accession>H2C1E1</accession>
<keyword evidence="1" id="KW-1133">Transmembrane helix</keyword>
<name>H2C1E1_9CREN</name>
<gene>
    <name evidence="2" type="ORF">MetMK1DRAFT_00005640</name>
</gene>
<evidence type="ECO:0000256" key="1">
    <source>
        <dbReference type="SAM" id="Phobius"/>
    </source>
</evidence>
<dbReference type="HOGENOM" id="CLU_1623489_0_0_2"/>
<feature type="transmembrane region" description="Helical" evidence="1">
    <location>
        <begin position="6"/>
        <end position="26"/>
    </location>
</feature>
<keyword evidence="3" id="KW-1185">Reference proteome</keyword>
<organism evidence="2 3">
    <name type="scientific">Metallosphaera yellowstonensis MK1</name>
    <dbReference type="NCBI Taxonomy" id="671065"/>
    <lineage>
        <taxon>Archaea</taxon>
        <taxon>Thermoproteota</taxon>
        <taxon>Thermoprotei</taxon>
        <taxon>Sulfolobales</taxon>
        <taxon>Sulfolobaceae</taxon>
        <taxon>Metallosphaera</taxon>
    </lineage>
</organism>
<evidence type="ECO:0000313" key="3">
    <source>
        <dbReference type="Proteomes" id="UP000003980"/>
    </source>
</evidence>
<protein>
    <submittedName>
        <fullName evidence="2">Uncharacterized protein</fullName>
    </submittedName>
</protein>
<feature type="transmembrane region" description="Helical" evidence="1">
    <location>
        <begin position="96"/>
        <end position="116"/>
    </location>
</feature>
<reference evidence="2 3" key="1">
    <citation type="submission" date="2012-01" db="EMBL/GenBank/DDBJ databases">
        <title>Improved High-Quality Draft sequence of Metallosphaera yellowstonensis MK1.</title>
        <authorList>
            <consortium name="US DOE Joint Genome Institute"/>
            <person name="Lucas S."/>
            <person name="Han J."/>
            <person name="Cheng J.-F."/>
            <person name="Goodwin L."/>
            <person name="Pitluck S."/>
            <person name="Peters L."/>
            <person name="Teshima H."/>
            <person name="Detter J.C."/>
            <person name="Han C."/>
            <person name="Tapia R."/>
            <person name="Land M."/>
            <person name="Hauser L."/>
            <person name="Kyrpides N."/>
            <person name="Kozubal M."/>
            <person name="Macur R.E."/>
            <person name="Jay Z."/>
            <person name="Inskeep W."/>
            <person name="Woyke T."/>
        </authorList>
    </citation>
    <scope>NUCLEOTIDE SEQUENCE [LARGE SCALE GENOMIC DNA]</scope>
    <source>
        <strain evidence="2 3">MK1</strain>
    </source>
</reference>
<feature type="transmembrane region" description="Helical" evidence="1">
    <location>
        <begin position="136"/>
        <end position="157"/>
    </location>
</feature>
<sequence>MEMRELYLISVALGQVILVVEIILLVNSPSLLGGTLSTFTLINYFLTFVIQFMIIFTFLTILRGRVRYLLPLLIVPVVGQVTEAVLVYLLSKERRILRTAVFVLLFLSSLLVSSLVPSPPQFLYNYPALRTFAEWLAISDTFNVALLLYLYHLFGLWRTLPGTSKTA</sequence>
<dbReference type="AlphaFoldDB" id="H2C1E1"/>
<keyword evidence="1" id="KW-0812">Transmembrane</keyword>
<proteinExistence type="predicted"/>
<feature type="transmembrane region" description="Helical" evidence="1">
    <location>
        <begin position="68"/>
        <end position="89"/>
    </location>
</feature>